<evidence type="ECO:0000256" key="1">
    <source>
        <dbReference type="ARBA" id="ARBA00001933"/>
    </source>
</evidence>
<dbReference type="Gene3D" id="3.40.50.1100">
    <property type="match status" value="2"/>
</dbReference>
<dbReference type="GO" id="GO:0006565">
    <property type="term" value="P:L-serine catabolic process"/>
    <property type="evidence" value="ECO:0007669"/>
    <property type="project" value="TreeGrafter"/>
</dbReference>
<reference evidence="5 6" key="1">
    <citation type="submission" date="2019-03" db="EMBL/GenBank/DDBJ databases">
        <title>Genomic Encyclopedia of Archaeal and Bacterial Type Strains, Phase II (KMG-II): from individual species to whole genera.</title>
        <authorList>
            <person name="Goeker M."/>
        </authorList>
    </citation>
    <scope>NUCLEOTIDE SEQUENCE [LARGE SCALE GENOMIC DNA]</scope>
    <source>
        <strain evidence="5 6">DSM 15388</strain>
    </source>
</reference>
<evidence type="ECO:0000259" key="4">
    <source>
        <dbReference type="Pfam" id="PF00291"/>
    </source>
</evidence>
<keyword evidence="6" id="KW-1185">Reference proteome</keyword>
<accession>A0A4R3IA94</accession>
<evidence type="ECO:0000313" key="5">
    <source>
        <dbReference type="EMBL" id="TCS41270.1"/>
    </source>
</evidence>
<gene>
    <name evidence="5" type="ORF">BCF53_1061</name>
</gene>
<protein>
    <submittedName>
        <fullName evidence="5">Threonine dehydratase</fullName>
    </submittedName>
</protein>
<dbReference type="AlphaFoldDB" id="A0A4R3IA94"/>
<dbReference type="PANTHER" id="PTHR48078:SF7">
    <property type="entry name" value="BLL6502 PROTEIN"/>
    <property type="match status" value="1"/>
</dbReference>
<evidence type="ECO:0000256" key="3">
    <source>
        <dbReference type="ARBA" id="ARBA00023239"/>
    </source>
</evidence>
<evidence type="ECO:0000256" key="2">
    <source>
        <dbReference type="ARBA" id="ARBA00022898"/>
    </source>
</evidence>
<dbReference type="PANTHER" id="PTHR48078">
    <property type="entry name" value="THREONINE DEHYDRATASE, MITOCHONDRIAL-RELATED"/>
    <property type="match status" value="1"/>
</dbReference>
<organism evidence="5 6">
    <name type="scientific">Reinekea marinisedimentorum</name>
    <dbReference type="NCBI Taxonomy" id="230495"/>
    <lineage>
        <taxon>Bacteria</taxon>
        <taxon>Pseudomonadati</taxon>
        <taxon>Pseudomonadota</taxon>
        <taxon>Gammaproteobacteria</taxon>
        <taxon>Oceanospirillales</taxon>
        <taxon>Saccharospirillaceae</taxon>
        <taxon>Reinekea</taxon>
    </lineage>
</organism>
<sequence>MSHLKKAKANGVVTFSTGNHGLSVATSAKLFDIPAIVVVPVGSNPVKIELIKSAGADVIEAGENFDEAAKVVAETNQTKGYYYVHPANEPLVINGVGTEFLEIIEDIPDIDAVILPLGGGSEVASGVTVLKSISPEISIYAVQAVLSSAAYQSWCSKEIVASSNQTFAGGFATGTAYETTFSIYQDKLDDFVLLSEQEILQGIALAAHHTKNLMEGAGSSTIMAAWKLREKLSGKKVVLQFSGSNASPDELDKAYKLSSFRDGTVI</sequence>
<dbReference type="GO" id="GO:0006567">
    <property type="term" value="P:L-threonine catabolic process"/>
    <property type="evidence" value="ECO:0007669"/>
    <property type="project" value="TreeGrafter"/>
</dbReference>
<comment type="cofactor">
    <cofactor evidence="1">
        <name>pyridoxal 5'-phosphate</name>
        <dbReference type="ChEBI" id="CHEBI:597326"/>
    </cofactor>
</comment>
<keyword evidence="3" id="KW-0456">Lyase</keyword>
<dbReference type="InterPro" id="IPR036052">
    <property type="entry name" value="TrpB-like_PALP_sf"/>
</dbReference>
<dbReference type="InterPro" id="IPR001926">
    <property type="entry name" value="TrpB-like_PALP"/>
</dbReference>
<comment type="caution">
    <text evidence="5">The sequence shown here is derived from an EMBL/GenBank/DDBJ whole genome shotgun (WGS) entry which is preliminary data.</text>
</comment>
<dbReference type="Proteomes" id="UP000295793">
    <property type="component" value="Unassembled WGS sequence"/>
</dbReference>
<proteinExistence type="predicted"/>
<dbReference type="GO" id="GO:0009097">
    <property type="term" value="P:isoleucine biosynthetic process"/>
    <property type="evidence" value="ECO:0007669"/>
    <property type="project" value="TreeGrafter"/>
</dbReference>
<dbReference type="Pfam" id="PF00291">
    <property type="entry name" value="PALP"/>
    <property type="match status" value="1"/>
</dbReference>
<dbReference type="GO" id="GO:0004794">
    <property type="term" value="F:threonine deaminase activity"/>
    <property type="evidence" value="ECO:0007669"/>
    <property type="project" value="TreeGrafter"/>
</dbReference>
<dbReference type="InterPro" id="IPR050147">
    <property type="entry name" value="Ser/Thr_Dehydratase"/>
</dbReference>
<dbReference type="SUPFAM" id="SSF53686">
    <property type="entry name" value="Tryptophan synthase beta subunit-like PLP-dependent enzymes"/>
    <property type="match status" value="1"/>
</dbReference>
<dbReference type="EMBL" id="SLZR01000006">
    <property type="protein sequence ID" value="TCS41270.1"/>
    <property type="molecule type" value="Genomic_DNA"/>
</dbReference>
<evidence type="ECO:0000313" key="6">
    <source>
        <dbReference type="Proteomes" id="UP000295793"/>
    </source>
</evidence>
<dbReference type="GO" id="GO:0003941">
    <property type="term" value="F:L-serine ammonia-lyase activity"/>
    <property type="evidence" value="ECO:0007669"/>
    <property type="project" value="TreeGrafter"/>
</dbReference>
<keyword evidence="2" id="KW-0663">Pyridoxal phosphate</keyword>
<feature type="domain" description="Tryptophan synthase beta chain-like PALP" evidence="4">
    <location>
        <begin position="2"/>
        <end position="243"/>
    </location>
</feature>
<name>A0A4R3IA94_9GAMM</name>